<name>A0ABT7QU13_9BACT</name>
<protein>
    <recommendedName>
        <fullName evidence="3">Permuted papain-like amidase enzyme, YaeF/YiiX, C92 family</fullName>
    </recommendedName>
</protein>
<reference evidence="1" key="1">
    <citation type="submission" date="2023-01" db="EMBL/GenBank/DDBJ databases">
        <title>Sulfurovum sp. XTW-4 genome assembly.</title>
        <authorList>
            <person name="Wang J."/>
        </authorList>
    </citation>
    <scope>NUCLEOTIDE SEQUENCE</scope>
    <source>
        <strain evidence="1">XTW-4</strain>
    </source>
</reference>
<sequence length="164" mass="19166">MNFERDKDYPIWNPDNIDYVPGIPSWEVKFGDIVISFGRANRFCYVNEKKLNKNGVICGDYFIYTTIPEKYNSHALDDLTFVKLVKESHCDIGDLKKLASDNFDNFKIESQLVAHLLQDSKLSDLCKAFLYYSWHRCIIEERIYSSTHPLSTYKGKDLYLSVIK</sequence>
<dbReference type="Proteomes" id="UP001169066">
    <property type="component" value="Unassembled WGS sequence"/>
</dbReference>
<organism evidence="1 2">
    <name type="scientific">Sulfurovum xiamenensis</name>
    <dbReference type="NCBI Taxonomy" id="3019066"/>
    <lineage>
        <taxon>Bacteria</taxon>
        <taxon>Pseudomonadati</taxon>
        <taxon>Campylobacterota</taxon>
        <taxon>Epsilonproteobacteria</taxon>
        <taxon>Campylobacterales</taxon>
        <taxon>Sulfurovaceae</taxon>
        <taxon>Sulfurovum</taxon>
    </lineage>
</organism>
<dbReference type="RefSeq" id="WP_289402476.1">
    <property type="nucleotide sequence ID" value="NZ_JAQIBC010000010.1"/>
</dbReference>
<proteinExistence type="predicted"/>
<gene>
    <name evidence="1" type="ORF">PF327_10240</name>
</gene>
<evidence type="ECO:0008006" key="3">
    <source>
        <dbReference type="Google" id="ProtNLM"/>
    </source>
</evidence>
<dbReference type="EMBL" id="JAQIBC010000010">
    <property type="protein sequence ID" value="MDM5264572.1"/>
    <property type="molecule type" value="Genomic_DNA"/>
</dbReference>
<comment type="caution">
    <text evidence="1">The sequence shown here is derived from an EMBL/GenBank/DDBJ whole genome shotgun (WGS) entry which is preliminary data.</text>
</comment>
<keyword evidence="2" id="KW-1185">Reference proteome</keyword>
<evidence type="ECO:0000313" key="1">
    <source>
        <dbReference type="EMBL" id="MDM5264572.1"/>
    </source>
</evidence>
<evidence type="ECO:0000313" key="2">
    <source>
        <dbReference type="Proteomes" id="UP001169066"/>
    </source>
</evidence>
<accession>A0ABT7QU13</accession>